<name>A0A430AFH4_9ENTE</name>
<dbReference type="SUPFAM" id="SSF53597">
    <property type="entry name" value="Dihydrofolate reductase-like"/>
    <property type="match status" value="1"/>
</dbReference>
<keyword evidence="3" id="KW-1185">Reference proteome</keyword>
<comment type="caution">
    <text evidence="2">The sequence shown here is derived from an EMBL/GenBank/DDBJ whole genome shotgun (WGS) entry which is preliminary data.</text>
</comment>
<dbReference type="InterPro" id="IPR050765">
    <property type="entry name" value="Riboflavin_Biosynth_HTPR"/>
</dbReference>
<feature type="domain" description="Bacterial bifunctional deaminase-reductase C-terminal" evidence="1">
    <location>
        <begin position="4"/>
        <end position="161"/>
    </location>
</feature>
<dbReference type="GO" id="GO:0009231">
    <property type="term" value="P:riboflavin biosynthetic process"/>
    <property type="evidence" value="ECO:0007669"/>
    <property type="project" value="InterPro"/>
</dbReference>
<dbReference type="PANTHER" id="PTHR38011">
    <property type="entry name" value="DIHYDROFOLATE REDUCTASE FAMILY PROTEIN (AFU_ORTHOLOGUE AFUA_8G06820)"/>
    <property type="match status" value="1"/>
</dbReference>
<evidence type="ECO:0000259" key="1">
    <source>
        <dbReference type="Pfam" id="PF01872"/>
    </source>
</evidence>
<dbReference type="EMBL" id="NGJZ01000003">
    <property type="protein sequence ID" value="RSU06493.1"/>
    <property type="molecule type" value="Genomic_DNA"/>
</dbReference>
<dbReference type="AlphaFoldDB" id="A0A430AFH4"/>
<dbReference type="RefSeq" id="WP_126825871.1">
    <property type="nucleotide sequence ID" value="NZ_JBHLWU010000001.1"/>
</dbReference>
<dbReference type="Proteomes" id="UP000288669">
    <property type="component" value="Unassembled WGS sequence"/>
</dbReference>
<dbReference type="GO" id="GO:0008703">
    <property type="term" value="F:5-amino-6-(5-phosphoribosylamino)uracil reductase activity"/>
    <property type="evidence" value="ECO:0007669"/>
    <property type="project" value="InterPro"/>
</dbReference>
<evidence type="ECO:0000313" key="2">
    <source>
        <dbReference type="EMBL" id="RSU06493.1"/>
    </source>
</evidence>
<proteinExistence type="predicted"/>
<dbReference type="PANTHER" id="PTHR38011:SF11">
    <property type="entry name" value="2,5-DIAMINO-6-RIBOSYLAMINO-4(3H)-PYRIMIDINONE 5'-PHOSPHATE REDUCTASE"/>
    <property type="match status" value="1"/>
</dbReference>
<reference evidence="2 3" key="1">
    <citation type="submission" date="2017-05" db="EMBL/GenBank/DDBJ databases">
        <title>Vagococcus spp. assemblies.</title>
        <authorList>
            <person name="Gulvik C.A."/>
        </authorList>
    </citation>
    <scope>NUCLEOTIDE SEQUENCE [LARGE SCALE GENOMIC DNA]</scope>
    <source>
        <strain evidence="2 3">DSM 24756</strain>
    </source>
</reference>
<sequence>MDERKVIVYIAVSLDGYIAKEDGSIDWLDPEIVEEDTTYEDFYRDIDTVILGRTTYDQIVTELSPGQYPYEKCESFVLTSRDNISQEEHIHFVHQPVTKLVKQLKAKKGKNIWIVGGNSLIDPLVSENLIDEYILAVVPIIIGKGIPLFHQIKREAHLKPVCSYTKNDLTYLFFKKQED</sequence>
<dbReference type="Pfam" id="PF01872">
    <property type="entry name" value="RibD_C"/>
    <property type="match status" value="1"/>
</dbReference>
<dbReference type="InterPro" id="IPR024072">
    <property type="entry name" value="DHFR-like_dom_sf"/>
</dbReference>
<protein>
    <submittedName>
        <fullName evidence="2">Riboflavin biosynthesis protein RibD</fullName>
    </submittedName>
</protein>
<accession>A0A430AFH4</accession>
<dbReference type="Gene3D" id="3.40.430.10">
    <property type="entry name" value="Dihydrofolate Reductase, subunit A"/>
    <property type="match status" value="1"/>
</dbReference>
<organism evidence="2 3">
    <name type="scientific">Vagococcus entomophilus</name>
    <dbReference type="NCBI Taxonomy" id="1160095"/>
    <lineage>
        <taxon>Bacteria</taxon>
        <taxon>Bacillati</taxon>
        <taxon>Bacillota</taxon>
        <taxon>Bacilli</taxon>
        <taxon>Lactobacillales</taxon>
        <taxon>Enterococcaceae</taxon>
        <taxon>Vagococcus</taxon>
    </lineage>
</organism>
<gene>
    <name evidence="2" type="ORF">CBF30_09580</name>
</gene>
<evidence type="ECO:0000313" key="3">
    <source>
        <dbReference type="Proteomes" id="UP000288669"/>
    </source>
</evidence>
<dbReference type="OrthoDB" id="195113at2"/>
<dbReference type="InterPro" id="IPR002734">
    <property type="entry name" value="RibDG_C"/>
</dbReference>